<gene>
    <name evidence="1" type="ORF">DJ90_5583</name>
</gene>
<keyword evidence="2" id="KW-1185">Reference proteome</keyword>
<protein>
    <submittedName>
        <fullName evidence="1">Uncharacterized protein</fullName>
    </submittedName>
</protein>
<name>A0A090XFT3_PAEMA</name>
<dbReference type="STRING" id="44252.DJ90_5583"/>
<evidence type="ECO:0000313" key="1">
    <source>
        <dbReference type="EMBL" id="KFM83854.1"/>
    </source>
</evidence>
<sequence>MNRNFDVVARHNHFSTFRQVDNTCYVRCTEIELRTVASEERLMTSTFFFRQYVYLSGKLSMRINGSRFSQYLTAFDFFTVNTAKQCADVVARFSGIQQFTEHFNAGNDGLFRFFVDTHDFDFVADFNRTAFYTARSNGTAASDREYVLDRHQERFVDWTFRKRNVLVDNFEHFNDFLSPFAIRILQSFTSGTADDRSVVARELVFVQQVANFHFNQFKQLFVFNHVAFVQEYDDVRNAYVTGQQDVFASLRHWAVSCGYNQDRAVHLSCAGDHVFNIVGVPWAVNVCIVAVRSFILNVCRRDCDTAFAFFRSFVDLVESYGSTAVFFGQYSRDGCSQSCFTMVDVTNRTDINVRFCTFVFSLCHFKQFLLKIWIVMFDRPEDEFFRSASTTNYSPPLFLDTISSAIFLGTSS</sequence>
<evidence type="ECO:0000313" key="2">
    <source>
        <dbReference type="Proteomes" id="UP000029278"/>
    </source>
</evidence>
<dbReference type="HOGENOM" id="CLU_050844_0_0_9"/>
<dbReference type="AlphaFoldDB" id="A0A090XFT3"/>
<proteinExistence type="predicted"/>
<reference evidence="1 2" key="1">
    <citation type="submission" date="2014-04" db="EMBL/GenBank/DDBJ databases">
        <authorList>
            <person name="Bishop-Lilly K.A."/>
            <person name="Broomall S.M."/>
            <person name="Chain P.S."/>
            <person name="Chertkov O."/>
            <person name="Coyne S.R."/>
            <person name="Daligault H.E."/>
            <person name="Davenport K.W."/>
            <person name="Erkkila T."/>
            <person name="Frey K.G."/>
            <person name="Gibbons H.S."/>
            <person name="Gu W."/>
            <person name="Jaissle J."/>
            <person name="Johnson S.L."/>
            <person name="Koroleva G.I."/>
            <person name="Ladner J.T."/>
            <person name="Lo C.-C."/>
            <person name="Minogue T.D."/>
            <person name="Munk C."/>
            <person name="Palacios G.F."/>
            <person name="Redden C.L."/>
            <person name="Rosenzweig C.N."/>
            <person name="Scholz M.B."/>
            <person name="Teshima H."/>
            <person name="Xu Y."/>
        </authorList>
    </citation>
    <scope>NUCLEOTIDE SEQUENCE [LARGE SCALE GENOMIC DNA]</scope>
    <source>
        <strain evidence="1 2">8244</strain>
    </source>
</reference>
<dbReference type="EMBL" id="JMQA01000062">
    <property type="protein sequence ID" value="KFM83854.1"/>
    <property type="molecule type" value="Genomic_DNA"/>
</dbReference>
<organism evidence="1 2">
    <name type="scientific">Paenibacillus macerans</name>
    <name type="common">Bacillus macerans</name>
    <dbReference type="NCBI Taxonomy" id="44252"/>
    <lineage>
        <taxon>Bacteria</taxon>
        <taxon>Bacillati</taxon>
        <taxon>Bacillota</taxon>
        <taxon>Bacilli</taxon>
        <taxon>Bacillales</taxon>
        <taxon>Paenibacillaceae</taxon>
        <taxon>Paenibacillus</taxon>
    </lineage>
</organism>
<dbReference type="AntiFam" id="ANF00072">
    <property type="entry name" value="Shadow ORF (opposite TypA)"/>
</dbReference>
<comment type="caution">
    <text evidence="1">The sequence shown here is derived from an EMBL/GenBank/DDBJ whole genome shotgun (WGS) entry which is preliminary data.</text>
</comment>
<dbReference type="AntiFam" id="ANF00225">
    <property type="entry name" value="Shadow ORF (opposite tuf)"/>
</dbReference>
<dbReference type="Proteomes" id="UP000029278">
    <property type="component" value="Unassembled WGS sequence"/>
</dbReference>
<accession>A0A090XFT3</accession>